<accession>A0ABZ2D182</accession>
<dbReference type="Proteomes" id="UP001335183">
    <property type="component" value="Chromosome"/>
</dbReference>
<proteinExistence type="predicted"/>
<reference evidence="1 2" key="1">
    <citation type="submission" date="2024-02" db="EMBL/GenBank/DDBJ databases">
        <title>The whole genome sequence of five bacterial samples isolated from Abu Dhabi Sabkha-shore region.</title>
        <authorList>
            <person name="Sudalaimuthuasari N."/>
            <person name="Sarfraz B."/>
            <person name="Tuyisabe J.D."/>
            <person name="Mugisha Ntwali L.D.M."/>
            <person name="Ali A.I.A.A."/>
            <person name="Almansoori S.Z.A."/>
            <person name="Alajami H.S.A."/>
            <person name="Almeqbaali A.A.S."/>
            <person name="Kundu B."/>
            <person name="Saeed E.E."/>
            <person name="Sukumarinath V."/>
            <person name="Mishra A.K."/>
            <person name="Hazzouri K.M."/>
            <person name="Almaskari R."/>
            <person name="Sharma A.K."/>
            <person name="Amiri K.M.A."/>
        </authorList>
    </citation>
    <scope>NUCLEOTIDE SEQUENCE [LARGE SCALE GENOMIC DNA]</scope>
    <source>
        <strain evidence="2">kcgeb_sd</strain>
    </source>
</reference>
<name>A0ABZ2D182_9SPHN</name>
<dbReference type="PROSITE" id="PS51257">
    <property type="entry name" value="PROKAR_LIPOPROTEIN"/>
    <property type="match status" value="1"/>
</dbReference>
<sequence length="164" mass="17774">MIDRPLEARRIAALIALLMGILALQACEGSKRADQTLYVCFDRSGEADRAMGLLRGISDRFGYRFREYGGQAKADLETIDANPAVIPEGKPIQADIQNGDGKVLLIASNFGSVGEDLRVSLFYHKNEGKDSAFHRAVVTGLETMEGVQLNRSAAETDANPCGEN</sequence>
<organism evidence="1 2">
    <name type="scientific">Pelagerythrobacter marensis</name>
    <dbReference type="NCBI Taxonomy" id="543877"/>
    <lineage>
        <taxon>Bacteria</taxon>
        <taxon>Pseudomonadati</taxon>
        <taxon>Pseudomonadota</taxon>
        <taxon>Alphaproteobacteria</taxon>
        <taxon>Sphingomonadales</taxon>
        <taxon>Erythrobacteraceae</taxon>
        <taxon>Pelagerythrobacter</taxon>
    </lineage>
</organism>
<gene>
    <name evidence="1" type="ORF">V5F89_10830</name>
</gene>
<keyword evidence="2" id="KW-1185">Reference proteome</keyword>
<protein>
    <submittedName>
        <fullName evidence="1">Uncharacterized protein</fullName>
    </submittedName>
</protein>
<dbReference type="EMBL" id="CP144918">
    <property type="protein sequence ID" value="WWA46762.1"/>
    <property type="molecule type" value="Genomic_DNA"/>
</dbReference>
<evidence type="ECO:0000313" key="1">
    <source>
        <dbReference type="EMBL" id="WWA46762.1"/>
    </source>
</evidence>
<dbReference type="RefSeq" id="WP_338445658.1">
    <property type="nucleotide sequence ID" value="NZ_CP144918.1"/>
</dbReference>
<evidence type="ECO:0000313" key="2">
    <source>
        <dbReference type="Proteomes" id="UP001335183"/>
    </source>
</evidence>